<dbReference type="AlphaFoldDB" id="A0AA86NXR9"/>
<evidence type="ECO:0000256" key="7">
    <source>
        <dbReference type="ARBA" id="ARBA00042722"/>
    </source>
</evidence>
<dbReference type="EC" id="3.2.1.143" evidence="2"/>
<feature type="binding site" evidence="12">
    <location>
        <position position="382"/>
    </location>
    <ligand>
        <name>Mg(2+)</name>
        <dbReference type="ChEBI" id="CHEBI:18420"/>
        <label>1</label>
    </ligand>
</feature>
<dbReference type="PANTHER" id="PTHR16222">
    <property type="entry name" value="ADP-RIBOSYLGLYCOHYDROLASE"/>
    <property type="match status" value="1"/>
</dbReference>
<keyword evidence="12" id="KW-0479">Metal-binding</keyword>
<feature type="binding site" evidence="12">
    <location>
        <position position="379"/>
    </location>
    <ligand>
        <name>Mg(2+)</name>
        <dbReference type="ChEBI" id="CHEBI:18420"/>
        <label>1</label>
    </ligand>
</feature>
<evidence type="ECO:0000256" key="1">
    <source>
        <dbReference type="ARBA" id="ARBA00010702"/>
    </source>
</evidence>
<dbReference type="PANTHER" id="PTHR16222:SF24">
    <property type="entry name" value="ADP-RIBOSYLHYDROLASE ARH3"/>
    <property type="match status" value="1"/>
</dbReference>
<sequence>MNPIQFKNSLKGELAEQRIKQQSSKQNISMRDLSIVTGDKQLMKEAQNLKSTIAERKFDLLDDTMKKQIGAYFGTLIGDALGAPFEFFGVNINGRVIPGKQLLFPSDIKEYEKSYDSKNIMVNSECTNTHFNFNCSCLAGMWSDDSSQMIALAEVLIAYKKVNAQLMFAIEDWYEHGFGIAYNSKLNHLVKKLNHGDDKGSFDIGNTTIESLRKFTSLNTKRNSTSPYATQSGTPTSNGNGALMRNSATFFIKDLQQAIQQAYEHAKMTHRGEISALCCSFHTFTGWCLINNQHLENGWPKTEQFIIEMEKANIPLTNEEFNSIINSLGNSNWRSPDFKFSEEKINGYLGGYVADCLTIALNYVYHGKELQHLATLGGDSDTNAAVAGSLFGAKHGIQYFEQNWIEAVMRFDENDFNCARVLALIGM</sequence>
<name>A0AA86NXR9_9EUKA</name>
<dbReference type="GO" id="GO:0004649">
    <property type="term" value="F:poly(ADP-ribose) glycohydrolase activity"/>
    <property type="evidence" value="ECO:0007669"/>
    <property type="project" value="UniProtKB-EC"/>
</dbReference>
<keyword evidence="3" id="KW-0378">Hydrolase</keyword>
<evidence type="ECO:0000313" key="15">
    <source>
        <dbReference type="Proteomes" id="UP001642409"/>
    </source>
</evidence>
<keyword evidence="12" id="KW-0460">Magnesium</keyword>
<dbReference type="Proteomes" id="UP001642409">
    <property type="component" value="Unassembled WGS sequence"/>
</dbReference>
<organism evidence="13">
    <name type="scientific">Hexamita inflata</name>
    <dbReference type="NCBI Taxonomy" id="28002"/>
    <lineage>
        <taxon>Eukaryota</taxon>
        <taxon>Metamonada</taxon>
        <taxon>Diplomonadida</taxon>
        <taxon>Hexamitidae</taxon>
        <taxon>Hexamitinae</taxon>
        <taxon>Hexamita</taxon>
    </lineage>
</organism>
<evidence type="ECO:0000256" key="4">
    <source>
        <dbReference type="ARBA" id="ARBA00041057"/>
    </source>
</evidence>
<dbReference type="EMBL" id="CATOUU010000386">
    <property type="protein sequence ID" value="CAI9927983.1"/>
    <property type="molecule type" value="Genomic_DNA"/>
</dbReference>
<evidence type="ECO:0000256" key="10">
    <source>
        <dbReference type="ARBA" id="ARBA00043193"/>
    </source>
</evidence>
<evidence type="ECO:0000313" key="14">
    <source>
        <dbReference type="EMBL" id="CAL5975652.1"/>
    </source>
</evidence>
<evidence type="ECO:0000256" key="5">
    <source>
        <dbReference type="ARBA" id="ARBA00042398"/>
    </source>
</evidence>
<feature type="binding site" evidence="12">
    <location>
        <position position="143"/>
    </location>
    <ligand>
        <name>Mg(2+)</name>
        <dbReference type="ChEBI" id="CHEBI:18420"/>
        <label>1</label>
    </ligand>
</feature>
<evidence type="ECO:0000256" key="3">
    <source>
        <dbReference type="ARBA" id="ARBA00022801"/>
    </source>
</evidence>
<feature type="binding site" evidence="12">
    <location>
        <position position="144"/>
    </location>
    <ligand>
        <name>Mg(2+)</name>
        <dbReference type="ChEBI" id="CHEBI:18420"/>
        <label>1</label>
    </ligand>
</feature>
<proteinExistence type="inferred from homology"/>
<dbReference type="InterPro" id="IPR036705">
    <property type="entry name" value="Ribosyl_crysJ1_sf"/>
</dbReference>
<protein>
    <recommendedName>
        <fullName evidence="4">ADP-ribosylhydrolase ARH3</fullName>
        <ecNumber evidence="2">3.2.1.143</ecNumber>
    </recommendedName>
    <alternativeName>
        <fullName evidence="5">ADP-ribose glycohydrolase ARH3</fullName>
    </alternativeName>
    <alternativeName>
        <fullName evidence="6">ADP-ribosylhydrolase 3</fullName>
    </alternativeName>
    <alternativeName>
        <fullName evidence="9">O-acetyl-ADP-ribose deacetylase ARH3</fullName>
    </alternativeName>
    <alternativeName>
        <fullName evidence="10">Poly(ADP-ribose) glycohydrolase ARH3</fullName>
    </alternativeName>
    <alternativeName>
        <fullName evidence="8">[Protein ADP-ribosylarginine] hydrolase-like protein 2</fullName>
    </alternativeName>
    <alternativeName>
        <fullName evidence="7">[Protein ADP-ribosylserine] hydrolase</fullName>
    </alternativeName>
</protein>
<comment type="caution">
    <text evidence="13">The sequence shown here is derived from an EMBL/GenBank/DDBJ whole genome shotgun (WGS) entry which is preliminary data.</text>
</comment>
<dbReference type="Gene3D" id="1.10.4080.10">
    <property type="entry name" value="ADP-ribosylation/Crystallin J1"/>
    <property type="match status" value="1"/>
</dbReference>
<accession>A0AA86NXR9</accession>
<evidence type="ECO:0000256" key="8">
    <source>
        <dbReference type="ARBA" id="ARBA00042850"/>
    </source>
</evidence>
<keyword evidence="15" id="KW-1185">Reference proteome</keyword>
<feature type="binding site" evidence="12">
    <location>
        <position position="145"/>
    </location>
    <ligand>
        <name>Mg(2+)</name>
        <dbReference type="ChEBI" id="CHEBI:18420"/>
        <label>1</label>
    </ligand>
</feature>
<dbReference type="Pfam" id="PF03747">
    <property type="entry name" value="ADP_ribosyl_GH"/>
    <property type="match status" value="1"/>
</dbReference>
<dbReference type="InterPro" id="IPR050792">
    <property type="entry name" value="ADP-ribosylglycohydrolase"/>
</dbReference>
<evidence type="ECO:0000256" key="6">
    <source>
        <dbReference type="ARBA" id="ARBA00042471"/>
    </source>
</evidence>
<dbReference type="GO" id="GO:0046872">
    <property type="term" value="F:metal ion binding"/>
    <property type="evidence" value="ECO:0007669"/>
    <property type="project" value="UniProtKB-KW"/>
</dbReference>
<dbReference type="InterPro" id="IPR005502">
    <property type="entry name" value="Ribosyl_crysJ1"/>
</dbReference>
<evidence type="ECO:0000256" key="11">
    <source>
        <dbReference type="ARBA" id="ARBA00049015"/>
    </source>
</evidence>
<evidence type="ECO:0000256" key="2">
    <source>
        <dbReference type="ARBA" id="ARBA00012255"/>
    </source>
</evidence>
<reference evidence="14 15" key="2">
    <citation type="submission" date="2024-07" db="EMBL/GenBank/DDBJ databases">
        <authorList>
            <person name="Akdeniz Z."/>
        </authorList>
    </citation>
    <scope>NUCLEOTIDE SEQUENCE [LARGE SCALE GENOMIC DNA]</scope>
</reference>
<comment type="catalytic activity">
    <reaction evidence="11">
        <text>alpha-NAD(+) + H2O = ADP-D-ribose + nicotinamide + H(+)</text>
        <dbReference type="Rhea" id="RHEA:68792"/>
        <dbReference type="ChEBI" id="CHEBI:15377"/>
        <dbReference type="ChEBI" id="CHEBI:15378"/>
        <dbReference type="ChEBI" id="CHEBI:17154"/>
        <dbReference type="ChEBI" id="CHEBI:57967"/>
        <dbReference type="ChEBI" id="CHEBI:77017"/>
    </reaction>
</comment>
<comment type="similarity">
    <text evidence="1">Belongs to the ADP-ribosylglycohydrolase family.</text>
</comment>
<comment type="cofactor">
    <cofactor evidence="12">
        <name>Mg(2+)</name>
        <dbReference type="ChEBI" id="CHEBI:18420"/>
    </cofactor>
    <text evidence="12">Binds 2 magnesium ions per subunit.</text>
</comment>
<dbReference type="EMBL" id="CAXDID020000006">
    <property type="protein sequence ID" value="CAL5975652.1"/>
    <property type="molecule type" value="Genomic_DNA"/>
</dbReference>
<reference evidence="13" key="1">
    <citation type="submission" date="2023-06" db="EMBL/GenBank/DDBJ databases">
        <authorList>
            <person name="Kurt Z."/>
        </authorList>
    </citation>
    <scope>NUCLEOTIDE SEQUENCE</scope>
</reference>
<feature type="binding site" evidence="12">
    <location>
        <position position="381"/>
    </location>
    <ligand>
        <name>Mg(2+)</name>
        <dbReference type="ChEBI" id="CHEBI:18420"/>
        <label>1</label>
    </ligand>
</feature>
<evidence type="ECO:0000313" key="13">
    <source>
        <dbReference type="EMBL" id="CAI9927983.1"/>
    </source>
</evidence>
<evidence type="ECO:0000256" key="12">
    <source>
        <dbReference type="PIRSR" id="PIRSR605502-1"/>
    </source>
</evidence>
<gene>
    <name evidence="13" type="ORF">HINF_LOCUS15628</name>
    <name evidence="14" type="ORF">HINF_LOCUS3439</name>
</gene>
<dbReference type="SUPFAM" id="SSF101478">
    <property type="entry name" value="ADP-ribosylglycohydrolase"/>
    <property type="match status" value="1"/>
</dbReference>
<evidence type="ECO:0000256" key="9">
    <source>
        <dbReference type="ARBA" id="ARBA00043187"/>
    </source>
</evidence>